<reference evidence="2" key="1">
    <citation type="submission" date="2020-11" db="EMBL/GenBank/DDBJ databases">
        <authorList>
            <consortium name="DOE Joint Genome Institute"/>
            <person name="Ahrendt S."/>
            <person name="Riley R."/>
            <person name="Andreopoulos W."/>
            <person name="Labutti K."/>
            <person name="Pangilinan J."/>
            <person name="Ruiz-Duenas F.J."/>
            <person name="Barrasa J.M."/>
            <person name="Sanchez-Garcia M."/>
            <person name="Camarero S."/>
            <person name="Miyauchi S."/>
            <person name="Serrano A."/>
            <person name="Linde D."/>
            <person name="Babiker R."/>
            <person name="Drula E."/>
            <person name="Ayuso-Fernandez I."/>
            <person name="Pacheco R."/>
            <person name="Padilla G."/>
            <person name="Ferreira P."/>
            <person name="Barriuso J."/>
            <person name="Kellner H."/>
            <person name="Castanera R."/>
            <person name="Alfaro M."/>
            <person name="Ramirez L."/>
            <person name="Pisabarro A.G."/>
            <person name="Kuo A."/>
            <person name="Tritt A."/>
            <person name="Lipzen A."/>
            <person name="He G."/>
            <person name="Yan M."/>
            <person name="Ng V."/>
            <person name="Cullen D."/>
            <person name="Martin F."/>
            <person name="Rosso M.-N."/>
            <person name="Henrissat B."/>
            <person name="Hibbett D."/>
            <person name="Martinez A.T."/>
            <person name="Grigoriev I.V."/>
        </authorList>
    </citation>
    <scope>NUCLEOTIDE SEQUENCE</scope>
    <source>
        <strain evidence="2">CBS 247.69</strain>
    </source>
</reference>
<dbReference type="AlphaFoldDB" id="A0A9P6CCL5"/>
<dbReference type="EMBL" id="MU150293">
    <property type="protein sequence ID" value="KAF9460791.1"/>
    <property type="molecule type" value="Genomic_DNA"/>
</dbReference>
<dbReference type="InterPro" id="IPR048401">
    <property type="entry name" value="SLS1_C"/>
</dbReference>
<evidence type="ECO:0000313" key="3">
    <source>
        <dbReference type="Proteomes" id="UP000807353"/>
    </source>
</evidence>
<organism evidence="2 3">
    <name type="scientific">Collybia nuda</name>
    <dbReference type="NCBI Taxonomy" id="64659"/>
    <lineage>
        <taxon>Eukaryota</taxon>
        <taxon>Fungi</taxon>
        <taxon>Dikarya</taxon>
        <taxon>Basidiomycota</taxon>
        <taxon>Agaricomycotina</taxon>
        <taxon>Agaricomycetes</taxon>
        <taxon>Agaricomycetidae</taxon>
        <taxon>Agaricales</taxon>
        <taxon>Tricholomatineae</taxon>
        <taxon>Clitocybaceae</taxon>
        <taxon>Collybia</taxon>
    </lineage>
</organism>
<dbReference type="Pfam" id="PF20778">
    <property type="entry name" value="SLS1_C"/>
    <property type="match status" value="1"/>
</dbReference>
<gene>
    <name evidence="2" type="ORF">BDZ94DRAFT_1222387</name>
</gene>
<feature type="domain" description="SLS1 C-terminal" evidence="1">
    <location>
        <begin position="408"/>
        <end position="598"/>
    </location>
</feature>
<dbReference type="Proteomes" id="UP000807353">
    <property type="component" value="Unassembled WGS sequence"/>
</dbReference>
<evidence type="ECO:0000259" key="1">
    <source>
        <dbReference type="Pfam" id="PF20778"/>
    </source>
</evidence>
<protein>
    <recommendedName>
        <fullName evidence="1">SLS1 C-terminal domain-containing protein</fullName>
    </recommendedName>
</protein>
<name>A0A9P6CCL5_9AGAR</name>
<dbReference type="OrthoDB" id="3362817at2759"/>
<comment type="caution">
    <text evidence="2">The sequence shown here is derived from an EMBL/GenBank/DDBJ whole genome shotgun (WGS) entry which is preliminary data.</text>
</comment>
<sequence>MSVLLRRSTCSSCLRLEHNIKHTVSSLRCRRSLSTRTSVDTIQPFRAQTVVTRRSTTIGREEVGKRKPRDYLGIEELRPNLLEQTKVQDYLDYVASTNNSVTLEDIERCKPKMRAIPGTPEYAEDYNLLLENLVRSFSKVQLARFLELYSLEPPVKRTKWCYAETIIERQWKWPSLTDIQKRQRDWSEVTYKTFPLNPNEAFLILGKDGINLLSLSRKYNVHVSFSANPLCLRVEGLRGSLDNIGQYIANFRDDVAIETFSLPGGNPPRSELLQRISRITGVLTENVTKNSIRMSYRKVDHQAVSSARKLIMRSMFEPSISTLIETQKLLPGLESNIFHHTYSLYPFLSPRYSPWDAEAGSLFRLRRVGEWFRVNSGGGVLVKSGGTALTMNDDRVDIRDTLLRRSAMSPKNYDIATSHTAVTASFGHVLACTTPSQWAAVVSPQAQGGLSQMLAWAQSQKRIFIPSLPGSVLDSRRSQQRLLHRVLYRVLPGQLEDASPPEPLHSTGFFKAEFHIEMPNFRAQSLSPDADQSVNNPDPSTMIITPKYWTGVDTEIDLMLPDCSMDIRFLASDSTTVADHSSPHSLQAYFRQLQSFLSLTEEGASLPNPPLSFVHQGVTYGLKSTCSVRQSEGSPQSQPLGSANHILPTVSESILDLDSNGKYMTCELACPDITSHESWSLFLHTCDQLIAFTPRPISASNIPDILSS</sequence>
<accession>A0A9P6CCL5</accession>
<keyword evidence="3" id="KW-1185">Reference proteome</keyword>
<evidence type="ECO:0000313" key="2">
    <source>
        <dbReference type="EMBL" id="KAF9460791.1"/>
    </source>
</evidence>
<proteinExistence type="predicted"/>